<keyword evidence="2" id="KW-0333">Golgi apparatus</keyword>
<protein>
    <recommendedName>
        <fullName evidence="8">GRIP domain-containing protein</fullName>
    </recommendedName>
</protein>
<dbReference type="PANTHER" id="PTHR18921">
    <property type="entry name" value="MYOSIN HEAVY CHAIN - RELATED"/>
    <property type="match status" value="1"/>
</dbReference>
<dbReference type="STRING" id="282301.A0A267GZW3"/>
<keyword evidence="7" id="KW-1185">Reference proteome</keyword>
<dbReference type="PANTHER" id="PTHR18921:SF2">
    <property type="entry name" value="THYROID RECEPTOR-INTERACTING PROTEIN 11"/>
    <property type="match status" value="1"/>
</dbReference>
<comment type="caution">
    <text evidence="6">The sequence shown here is derived from an EMBL/GenBank/DDBJ whole genome shotgun (WGS) entry which is preliminary data.</text>
</comment>
<evidence type="ECO:0000313" key="6">
    <source>
        <dbReference type="EMBL" id="PAA90954.1"/>
    </source>
</evidence>
<comment type="subcellular location">
    <subcellularLocation>
        <location evidence="1">Golgi apparatus</location>
    </subcellularLocation>
</comment>
<dbReference type="Proteomes" id="UP000215902">
    <property type="component" value="Unassembled WGS sequence"/>
</dbReference>
<feature type="coiled-coil region" evidence="4">
    <location>
        <begin position="3"/>
        <end position="30"/>
    </location>
</feature>
<dbReference type="GO" id="GO:0006888">
    <property type="term" value="P:endoplasmic reticulum to Golgi vesicle-mediated transport"/>
    <property type="evidence" value="ECO:0007669"/>
    <property type="project" value="TreeGrafter"/>
</dbReference>
<evidence type="ECO:0000256" key="2">
    <source>
        <dbReference type="ARBA" id="ARBA00023034"/>
    </source>
</evidence>
<feature type="coiled-coil region" evidence="4">
    <location>
        <begin position="63"/>
        <end position="149"/>
    </location>
</feature>
<dbReference type="GO" id="GO:0031267">
    <property type="term" value="F:small GTPase binding"/>
    <property type="evidence" value="ECO:0007669"/>
    <property type="project" value="TreeGrafter"/>
</dbReference>
<accession>A0A267GZW3</accession>
<dbReference type="GO" id="GO:0007030">
    <property type="term" value="P:Golgi organization"/>
    <property type="evidence" value="ECO:0007669"/>
    <property type="project" value="TreeGrafter"/>
</dbReference>
<evidence type="ECO:0000313" key="7">
    <source>
        <dbReference type="Proteomes" id="UP000215902"/>
    </source>
</evidence>
<dbReference type="AlphaFoldDB" id="A0A267GZW3"/>
<gene>
    <name evidence="6" type="ORF">BOX15_Mlig017336g2</name>
</gene>
<dbReference type="GO" id="GO:0005794">
    <property type="term" value="C:Golgi apparatus"/>
    <property type="evidence" value="ECO:0007669"/>
    <property type="project" value="UniProtKB-SubCell"/>
</dbReference>
<dbReference type="EMBL" id="NIVC01000099">
    <property type="protein sequence ID" value="PAA90954.1"/>
    <property type="molecule type" value="Genomic_DNA"/>
</dbReference>
<feature type="region of interest" description="Disordered" evidence="5">
    <location>
        <begin position="239"/>
        <end position="281"/>
    </location>
</feature>
<evidence type="ECO:0000256" key="3">
    <source>
        <dbReference type="ARBA" id="ARBA00023054"/>
    </source>
</evidence>
<feature type="compositionally biased region" description="Low complexity" evidence="5">
    <location>
        <begin position="239"/>
        <end position="262"/>
    </location>
</feature>
<proteinExistence type="predicted"/>
<name>A0A267GZW3_9PLAT</name>
<sequence>MYLSAVRDERDRALAQVKSLARELDDSRRSAANLQMVLDKFQNPGAAASSSALDQSAAAAPAASTRNDEIRAYRDRAARAEAERLRLARELEACRAQLAESAEAVAAAGRLAAAADTHDDERAKLLADAAAAREEAAAAAEEIRALKAGSVEKPLIRSLVLACVHAPPAKRLEALQVMAHCLGVSDADLASASGGGVVGGPSAVSGVSAADAAAAAAKKSLGEEFVKFLQRESAPKKVLPLPLPAPEETAAAAARSRSRSPSGVFQDPQLPQSTQPHSVPIQLLNLSLP</sequence>
<organism evidence="6 7">
    <name type="scientific">Macrostomum lignano</name>
    <dbReference type="NCBI Taxonomy" id="282301"/>
    <lineage>
        <taxon>Eukaryota</taxon>
        <taxon>Metazoa</taxon>
        <taxon>Spiralia</taxon>
        <taxon>Lophotrochozoa</taxon>
        <taxon>Platyhelminthes</taxon>
        <taxon>Rhabditophora</taxon>
        <taxon>Macrostomorpha</taxon>
        <taxon>Macrostomida</taxon>
        <taxon>Macrostomidae</taxon>
        <taxon>Macrostomum</taxon>
    </lineage>
</organism>
<keyword evidence="3 4" id="KW-0175">Coiled coil</keyword>
<evidence type="ECO:0000256" key="1">
    <source>
        <dbReference type="ARBA" id="ARBA00004555"/>
    </source>
</evidence>
<evidence type="ECO:0000256" key="5">
    <source>
        <dbReference type="SAM" id="MobiDB-lite"/>
    </source>
</evidence>
<evidence type="ECO:0000256" key="4">
    <source>
        <dbReference type="SAM" id="Coils"/>
    </source>
</evidence>
<evidence type="ECO:0008006" key="8">
    <source>
        <dbReference type="Google" id="ProtNLM"/>
    </source>
</evidence>
<reference evidence="6 7" key="1">
    <citation type="submission" date="2017-06" db="EMBL/GenBank/DDBJ databases">
        <title>A platform for efficient transgenesis in Macrostomum lignano, a flatworm model organism for stem cell research.</title>
        <authorList>
            <person name="Berezikov E."/>
        </authorList>
    </citation>
    <scope>NUCLEOTIDE SEQUENCE [LARGE SCALE GENOMIC DNA]</scope>
    <source>
        <strain evidence="6">DV1</strain>
        <tissue evidence="6">Whole organism</tissue>
    </source>
</reference>